<dbReference type="AlphaFoldDB" id="A0A2S7L1T3"/>
<dbReference type="InterPro" id="IPR023996">
    <property type="entry name" value="TonB-dep_OMP_SusC/RagA"/>
</dbReference>
<evidence type="ECO:0000256" key="2">
    <source>
        <dbReference type="ARBA" id="ARBA00022448"/>
    </source>
</evidence>
<dbReference type="Pfam" id="PF13715">
    <property type="entry name" value="CarbopepD_reg_2"/>
    <property type="match status" value="1"/>
</dbReference>
<dbReference type="InterPro" id="IPR036942">
    <property type="entry name" value="Beta-barrel_TonB_sf"/>
</dbReference>
<evidence type="ECO:0000256" key="4">
    <source>
        <dbReference type="ARBA" id="ARBA00022692"/>
    </source>
</evidence>
<accession>A0A2S7L1T3</accession>
<dbReference type="EMBL" id="MQUA01000013">
    <property type="protein sequence ID" value="PQB08683.1"/>
    <property type="molecule type" value="Genomic_DNA"/>
</dbReference>
<keyword evidence="11" id="KW-1185">Reference proteome</keyword>
<dbReference type="PROSITE" id="PS52016">
    <property type="entry name" value="TONB_DEPENDENT_REC_3"/>
    <property type="match status" value="1"/>
</dbReference>
<organism evidence="10 11">
    <name type="scientific">Polaribacter filamentus</name>
    <dbReference type="NCBI Taxonomy" id="53483"/>
    <lineage>
        <taxon>Bacteria</taxon>
        <taxon>Pseudomonadati</taxon>
        <taxon>Bacteroidota</taxon>
        <taxon>Flavobacteriia</taxon>
        <taxon>Flavobacteriales</taxon>
        <taxon>Flavobacteriaceae</taxon>
    </lineage>
</organism>
<keyword evidence="5 7" id="KW-0472">Membrane</keyword>
<evidence type="ECO:0000256" key="1">
    <source>
        <dbReference type="ARBA" id="ARBA00004571"/>
    </source>
</evidence>
<dbReference type="SUPFAM" id="SSF56935">
    <property type="entry name" value="Porins"/>
    <property type="match status" value="1"/>
</dbReference>
<dbReference type="NCBIfam" id="TIGR04056">
    <property type="entry name" value="OMP_RagA_SusC"/>
    <property type="match status" value="1"/>
</dbReference>
<dbReference type="InterPro" id="IPR039426">
    <property type="entry name" value="TonB-dep_rcpt-like"/>
</dbReference>
<dbReference type="Proteomes" id="UP000239522">
    <property type="component" value="Unassembled WGS sequence"/>
</dbReference>
<comment type="caution">
    <text evidence="10">The sequence shown here is derived from an EMBL/GenBank/DDBJ whole genome shotgun (WGS) entry which is preliminary data.</text>
</comment>
<evidence type="ECO:0000256" key="6">
    <source>
        <dbReference type="ARBA" id="ARBA00023237"/>
    </source>
</evidence>
<keyword evidence="4 7" id="KW-0812">Transmembrane</keyword>
<dbReference type="InterPro" id="IPR008969">
    <property type="entry name" value="CarboxyPept-like_regulatory"/>
</dbReference>
<evidence type="ECO:0000256" key="7">
    <source>
        <dbReference type="PROSITE-ProRule" id="PRU01360"/>
    </source>
</evidence>
<dbReference type="Pfam" id="PF07715">
    <property type="entry name" value="Plug"/>
    <property type="match status" value="1"/>
</dbReference>
<evidence type="ECO:0000259" key="9">
    <source>
        <dbReference type="Pfam" id="PF07715"/>
    </source>
</evidence>
<keyword evidence="6 7" id="KW-0998">Cell outer membrane</keyword>
<protein>
    <submittedName>
        <fullName evidence="10">SusC/RagA family protein</fullName>
    </submittedName>
</protein>
<dbReference type="Gene3D" id="2.170.130.10">
    <property type="entry name" value="TonB-dependent receptor, plug domain"/>
    <property type="match status" value="1"/>
</dbReference>
<dbReference type="NCBIfam" id="TIGR04057">
    <property type="entry name" value="SusC_RagA_signa"/>
    <property type="match status" value="1"/>
</dbReference>
<dbReference type="InterPro" id="IPR023997">
    <property type="entry name" value="TonB-dep_OMP_SusC/RagA_CS"/>
</dbReference>
<feature type="domain" description="TonB-dependent receptor plug" evidence="9">
    <location>
        <begin position="88"/>
        <end position="196"/>
    </location>
</feature>
<dbReference type="SUPFAM" id="SSF49464">
    <property type="entry name" value="Carboxypeptidase regulatory domain-like"/>
    <property type="match status" value="1"/>
</dbReference>
<gene>
    <name evidence="10" type="ORF">BST83_11785</name>
</gene>
<evidence type="ECO:0000256" key="8">
    <source>
        <dbReference type="SAM" id="MobiDB-lite"/>
    </source>
</evidence>
<feature type="region of interest" description="Disordered" evidence="8">
    <location>
        <begin position="907"/>
        <end position="932"/>
    </location>
</feature>
<evidence type="ECO:0000313" key="11">
    <source>
        <dbReference type="Proteomes" id="UP000239522"/>
    </source>
</evidence>
<comment type="similarity">
    <text evidence="7">Belongs to the TonB-dependent receptor family.</text>
</comment>
<keyword evidence="3 7" id="KW-1134">Transmembrane beta strand</keyword>
<dbReference type="InterPro" id="IPR037066">
    <property type="entry name" value="Plug_dom_sf"/>
</dbReference>
<reference evidence="10 11" key="1">
    <citation type="submission" date="2016-11" db="EMBL/GenBank/DDBJ databases">
        <title>Trade-off between light-utilization and light-protection in marine flavobacteria.</title>
        <authorList>
            <person name="Kumagai Y."/>
        </authorList>
    </citation>
    <scope>NUCLEOTIDE SEQUENCE [LARGE SCALE GENOMIC DNA]</scope>
    <source>
        <strain evidence="10 11">ATCC 700397</strain>
    </source>
</reference>
<proteinExistence type="inferred from homology"/>
<evidence type="ECO:0000256" key="5">
    <source>
        <dbReference type="ARBA" id="ARBA00023136"/>
    </source>
</evidence>
<evidence type="ECO:0000256" key="3">
    <source>
        <dbReference type="ARBA" id="ARBA00022452"/>
    </source>
</evidence>
<dbReference type="InterPro" id="IPR012910">
    <property type="entry name" value="Plug_dom"/>
</dbReference>
<sequence length="1021" mass="112548">MSDKDGNPLPGASIIEKGTTNGTETDFEGNFIISVKNDDAILVIQYLGFVKKEVSVKDKTILKIVLIEDAAALDEIVIVGYGSQKLTNVSGSIAKANIGELQDTPVSNFDQALVGKLAGVQVIQTTGEPGRELTIKVRGTGTITAGSEPLYVVDGVPIDSSGQATEIVNMEDVESIQILKDAASASIYGSRGGNGVVLITTKKGRQGKMKVSINQSIGFQVLSKKIDLMDAYEYARLSKDGHDAAYLQEVPTGNANDPNSIRPIGYHKIPEELFPYLEGVEGLTNTDWQDEIYRPAAIERYNISIRGGNENVNYFVSANHSNQEGIILNSDYSKTGIRANIGINAGKFKIGLNMSPSYTIENRVSANNPYFSDGIVQSALSYSPTWPVYNPDGGFNYDGNGFWRVGTDYQHNEIVNPVALAMLPKNEIEHYNLLTNLFLEYEVIEDLKVKSSFAVNYNQYQNEYYRPAILEERGRNNTGRPSNPTGRLSTTNIYNWIFENTINYKKSFGKHNFDILGGITAQKDRSKLQRINASVTSDTPVINAIQIINAEQLAIGSGSVQEWSLYSLLSRIQYDFDNKYLLSASLRGDASSRFGANNKWGYFPSVSAGWRIAQEDFLKDSEWISELKLRTSFGLTGNFQIGNYEQISLITDDTYITGNPGSRQTGLRPSQVANPDVSWEKTAMFNAGIDVSLFQNQLGFTFEYYNGNTTDLLLQVPVPQTTGFGTALQNIGEVNNTGIEALITFSPYLGAFQWNSSLNFSMNRNKVVALGPENTDIITTAGTGHAFFKTEVGQPIGNYFLLVQDGIFSTQEELDKYPHFESTAVGDFRFVDVDGDGELDVNKDRTIVGNYAPDFIFGFSNSFKYKGFDLNVALQGSYGGEILNLSRRYNANGEGNFNNTRDLLNRWQSEENPGDGNTNRANRKARGNNGRTSTWHVEDGSYLRLQNVSLGYALSSSTIEKFKLSKARLFVTGNNLFTWTNYTGYNPEVNLAGGGDQLTPGLDYGVYPLATTYSIGINLSF</sequence>
<feature type="region of interest" description="Disordered" evidence="8">
    <location>
        <begin position="1"/>
        <end position="21"/>
    </location>
</feature>
<evidence type="ECO:0000313" key="10">
    <source>
        <dbReference type="EMBL" id="PQB08683.1"/>
    </source>
</evidence>
<comment type="subcellular location">
    <subcellularLocation>
        <location evidence="1 7">Cell outer membrane</location>
        <topology evidence="1 7">Multi-pass membrane protein</topology>
    </subcellularLocation>
</comment>
<keyword evidence="2 7" id="KW-0813">Transport</keyword>
<dbReference type="Gene3D" id="2.40.170.20">
    <property type="entry name" value="TonB-dependent receptor, beta-barrel domain"/>
    <property type="match status" value="1"/>
</dbReference>
<dbReference type="GO" id="GO:0009279">
    <property type="term" value="C:cell outer membrane"/>
    <property type="evidence" value="ECO:0007669"/>
    <property type="project" value="UniProtKB-SubCell"/>
</dbReference>
<name>A0A2S7L1T3_9FLAO</name>